<dbReference type="OrthoDB" id="9804723at2"/>
<gene>
    <name evidence="2" type="ORF">CZ674_09985</name>
</gene>
<name>A0A1R4G925_9MICO</name>
<sequence>MLRVRSADGTRIALHEVGASDGPRVLMLHGFASSSQSNWVDAGWGRAFEEAGLRGIAMDLRGHGDSDKPRGENAYEVERFKEDVDAALEFIDAVPGEKIGCLGYSMGARLAYRYVGEEPGVFAALALGGLPAGEPFEDIDRQMADAALRGEVEPTGGTEFVVQLAKMLPEADPTTLLDLAFGVARTPFDPSVHPPVSPTLFMTGDKDDRADDTETMVPLLDDARFEPIPGRNHINAITSRKFKAGVIEFLQSHLG</sequence>
<dbReference type="GeneID" id="303173541"/>
<keyword evidence="2" id="KW-0378">Hydrolase</keyword>
<keyword evidence="3" id="KW-1185">Reference proteome</keyword>
<reference evidence="2 3" key="1">
    <citation type="submission" date="2017-02" db="EMBL/GenBank/DDBJ databases">
        <authorList>
            <person name="Peterson S.W."/>
        </authorList>
    </citation>
    <scope>NUCLEOTIDE SEQUENCE [LARGE SCALE GENOMIC DNA]</scope>
    <source>
        <strain evidence="2 3">LMG 22410</strain>
    </source>
</reference>
<proteinExistence type="predicted"/>
<feature type="domain" description="AB hydrolase-1" evidence="1">
    <location>
        <begin position="23"/>
        <end position="134"/>
    </location>
</feature>
<dbReference type="AlphaFoldDB" id="A0A1R4G925"/>
<dbReference type="PANTHER" id="PTHR43194:SF2">
    <property type="entry name" value="PEROXISOMAL MEMBRANE PROTEIN LPX1"/>
    <property type="match status" value="1"/>
</dbReference>
<organism evidence="2 3">
    <name type="scientific">Agrococcus casei LMG 22410</name>
    <dbReference type="NCBI Taxonomy" id="1255656"/>
    <lineage>
        <taxon>Bacteria</taxon>
        <taxon>Bacillati</taxon>
        <taxon>Actinomycetota</taxon>
        <taxon>Actinomycetes</taxon>
        <taxon>Micrococcales</taxon>
        <taxon>Microbacteriaceae</taxon>
        <taxon>Agrococcus</taxon>
    </lineage>
</organism>
<dbReference type="RefSeq" id="WP_086992403.1">
    <property type="nucleotide sequence ID" value="NZ_FUHU01000041.1"/>
</dbReference>
<dbReference type="Gene3D" id="3.40.50.1820">
    <property type="entry name" value="alpha/beta hydrolase"/>
    <property type="match status" value="1"/>
</dbReference>
<evidence type="ECO:0000259" key="1">
    <source>
        <dbReference type="Pfam" id="PF00561"/>
    </source>
</evidence>
<dbReference type="SUPFAM" id="SSF53474">
    <property type="entry name" value="alpha/beta-Hydrolases"/>
    <property type="match status" value="1"/>
</dbReference>
<accession>A0A1R4G925</accession>
<dbReference type="Proteomes" id="UP000195787">
    <property type="component" value="Unassembled WGS sequence"/>
</dbReference>
<protein>
    <submittedName>
        <fullName evidence="2">Hydrolase, alpha/beta hydrolase fold family</fullName>
    </submittedName>
</protein>
<evidence type="ECO:0000313" key="2">
    <source>
        <dbReference type="EMBL" id="SJM64694.1"/>
    </source>
</evidence>
<dbReference type="InterPro" id="IPR029058">
    <property type="entry name" value="AB_hydrolase_fold"/>
</dbReference>
<dbReference type="Pfam" id="PF00561">
    <property type="entry name" value="Abhydrolase_1"/>
    <property type="match status" value="1"/>
</dbReference>
<dbReference type="EMBL" id="FUHU01000041">
    <property type="protein sequence ID" value="SJM64694.1"/>
    <property type="molecule type" value="Genomic_DNA"/>
</dbReference>
<evidence type="ECO:0000313" key="3">
    <source>
        <dbReference type="Proteomes" id="UP000195787"/>
    </source>
</evidence>
<dbReference type="InterPro" id="IPR050228">
    <property type="entry name" value="Carboxylesterase_BioH"/>
</dbReference>
<dbReference type="InterPro" id="IPR000073">
    <property type="entry name" value="AB_hydrolase_1"/>
</dbReference>
<dbReference type="PANTHER" id="PTHR43194">
    <property type="entry name" value="HYDROLASE ALPHA/BETA FOLD FAMILY"/>
    <property type="match status" value="1"/>
</dbReference>
<dbReference type="GO" id="GO:0016787">
    <property type="term" value="F:hydrolase activity"/>
    <property type="evidence" value="ECO:0007669"/>
    <property type="project" value="UniProtKB-KW"/>
</dbReference>